<reference evidence="1 2" key="1">
    <citation type="submission" date="2016-10" db="EMBL/GenBank/DDBJ databases">
        <authorList>
            <person name="de Groot N.N."/>
        </authorList>
    </citation>
    <scope>NUCLEOTIDE SEQUENCE [LARGE SCALE GENOMIC DNA]</scope>
    <source>
        <strain evidence="1 2">HL3</strain>
    </source>
</reference>
<dbReference type="STRING" id="1123397.SAMN05660831_01880"/>
<dbReference type="InterPro" id="IPR036866">
    <property type="entry name" value="RibonucZ/Hydroxyglut_hydro"/>
</dbReference>
<dbReference type="AlphaFoldDB" id="A0A1I1TFK2"/>
<gene>
    <name evidence="1" type="ORF">SAMN05660831_01880</name>
</gene>
<dbReference type="RefSeq" id="WP_093428513.1">
    <property type="nucleotide sequence ID" value="NZ_FOMJ01000006.1"/>
</dbReference>
<keyword evidence="2" id="KW-1185">Reference proteome</keyword>
<dbReference type="OrthoDB" id="5293547at2"/>
<organism evidence="1 2">
    <name type="scientific">Thiohalospira halophila DSM 15071</name>
    <dbReference type="NCBI Taxonomy" id="1123397"/>
    <lineage>
        <taxon>Bacteria</taxon>
        <taxon>Pseudomonadati</taxon>
        <taxon>Pseudomonadota</taxon>
        <taxon>Gammaproteobacteria</taxon>
        <taxon>Thiohalospirales</taxon>
        <taxon>Thiohalospiraceae</taxon>
        <taxon>Thiohalospira</taxon>
    </lineage>
</organism>
<evidence type="ECO:0000313" key="1">
    <source>
        <dbReference type="EMBL" id="SFD57356.1"/>
    </source>
</evidence>
<accession>A0A1I1TFK2</accession>
<dbReference type="Proteomes" id="UP000198611">
    <property type="component" value="Unassembled WGS sequence"/>
</dbReference>
<dbReference type="SUPFAM" id="SSF56281">
    <property type="entry name" value="Metallo-hydrolase/oxidoreductase"/>
    <property type="match status" value="1"/>
</dbReference>
<evidence type="ECO:0000313" key="2">
    <source>
        <dbReference type="Proteomes" id="UP000198611"/>
    </source>
</evidence>
<name>A0A1I1TFK2_9GAMM</name>
<proteinExistence type="predicted"/>
<sequence length="206" mass="22149">MLETLAELRDRTIYRVTTESAPAVYYIADKDAGGILVNAPTWSTALAATLRDAAEPTYLFLPSRFGVRDVEAWRGEGLETLAWEPEVAAIDGSIDTPLNSKVKLTRTIDFLPMSGRTAGSCALRLKNKPGAIFFGPILEPGEDGWPTLVLHDDDDSSESRLFGALGLQDVTFDYAFTDTFDPATTRYGPGAGEAVNAAISGVLEGD</sequence>
<dbReference type="EMBL" id="FOMJ01000006">
    <property type="protein sequence ID" value="SFD57356.1"/>
    <property type="molecule type" value="Genomic_DNA"/>
</dbReference>
<protein>
    <submittedName>
        <fullName evidence="1">Uncharacterized protein</fullName>
    </submittedName>
</protein>